<dbReference type="PROSITE" id="PS50931">
    <property type="entry name" value="HTH_LYSR"/>
    <property type="match status" value="1"/>
</dbReference>
<reference evidence="6" key="2">
    <citation type="journal article" date="2023" name="mSystems">
        <title>Charting the Lipopeptidome of Nonpathogenic Pseudomonas.</title>
        <authorList>
            <person name="Cesa-Luna C."/>
            <person name="Geudens N."/>
            <person name="Girard L."/>
            <person name="De Roo V."/>
            <person name="Maklad H.R."/>
            <person name="Martins J.C."/>
            <person name="Hofte M."/>
            <person name="De Mot R."/>
        </authorList>
    </citation>
    <scope>NUCLEOTIDE SEQUENCE</scope>
    <source>
        <strain evidence="6">B1M3-32</strain>
    </source>
</reference>
<dbReference type="GO" id="GO:0006351">
    <property type="term" value="P:DNA-templated transcription"/>
    <property type="evidence" value="ECO:0007669"/>
    <property type="project" value="TreeGrafter"/>
</dbReference>
<organism evidence="6 7">
    <name type="scientific">Pseudomonas koreensis</name>
    <dbReference type="NCBI Taxonomy" id="198620"/>
    <lineage>
        <taxon>Bacteria</taxon>
        <taxon>Pseudomonadati</taxon>
        <taxon>Pseudomonadota</taxon>
        <taxon>Gammaproteobacteria</taxon>
        <taxon>Pseudomonadales</taxon>
        <taxon>Pseudomonadaceae</taxon>
        <taxon>Pseudomonas</taxon>
    </lineage>
</organism>
<evidence type="ECO:0000313" key="6">
    <source>
        <dbReference type="EMBL" id="MCU7249871.1"/>
    </source>
</evidence>
<protein>
    <submittedName>
        <fullName evidence="6">LysR substrate-binding domain-containing protein</fullName>
    </submittedName>
</protein>
<dbReference type="PANTHER" id="PTHR30537">
    <property type="entry name" value="HTH-TYPE TRANSCRIPTIONAL REGULATOR"/>
    <property type="match status" value="1"/>
</dbReference>
<dbReference type="Pfam" id="PF00126">
    <property type="entry name" value="HTH_1"/>
    <property type="match status" value="1"/>
</dbReference>
<dbReference type="AlphaFoldDB" id="A0A9X3B3Y1"/>
<dbReference type="InterPro" id="IPR000847">
    <property type="entry name" value="LysR_HTH_N"/>
</dbReference>
<sequence length="300" mass="32963">MVGRFRHMPPLDTLVAFESVARLESFTRAADELCVTQSAVSKQIRTLEQTLEVELFTRQARGVKLTTSGRLYHDEVLPALHRIHAAGQRVRTTRAANTVTVLATHAVSQFWLFPRLLGFSAIHPEITVNVNATNDILPFMVPDCDVAILYGKGDWPNLAATPFIPEVVYPVARPGTPGADASTLQALADLPLIQLSSAWDCMEWKDWFAHFDHVYQSPKSAPTFNQLTLTYAATLQGAGISLAWDFMAADAVRKGELVRVTGFAADTGFAEFVVHDASRPLSEAAQTFKEWLLQQGTAPG</sequence>
<proteinExistence type="inferred from homology"/>
<keyword evidence="4" id="KW-0804">Transcription</keyword>
<reference evidence="6" key="1">
    <citation type="submission" date="2022-09" db="EMBL/GenBank/DDBJ databases">
        <authorList>
            <person name="Cesa-Luna C."/>
            <person name="Girard L."/>
            <person name="Lood C."/>
            <person name="Hofte M."/>
            <person name="De Mot R."/>
        </authorList>
    </citation>
    <scope>NUCLEOTIDE SEQUENCE</scope>
    <source>
        <strain evidence="6">B1M3-32</strain>
    </source>
</reference>
<dbReference type="Proteomes" id="UP001139955">
    <property type="component" value="Unassembled WGS sequence"/>
</dbReference>
<dbReference type="GO" id="GO:0043565">
    <property type="term" value="F:sequence-specific DNA binding"/>
    <property type="evidence" value="ECO:0007669"/>
    <property type="project" value="TreeGrafter"/>
</dbReference>
<dbReference type="PANTHER" id="PTHR30537:SF79">
    <property type="entry name" value="TRANSCRIPTIONAL REGULATOR-RELATED"/>
    <property type="match status" value="1"/>
</dbReference>
<accession>A0A9X3B3Y1</accession>
<evidence type="ECO:0000259" key="5">
    <source>
        <dbReference type="PROSITE" id="PS50931"/>
    </source>
</evidence>
<dbReference type="InterPro" id="IPR058163">
    <property type="entry name" value="LysR-type_TF_proteobact-type"/>
</dbReference>
<dbReference type="EMBL" id="JAOSKY010000011">
    <property type="protein sequence ID" value="MCU7249871.1"/>
    <property type="molecule type" value="Genomic_DNA"/>
</dbReference>
<evidence type="ECO:0000313" key="7">
    <source>
        <dbReference type="Proteomes" id="UP001139955"/>
    </source>
</evidence>
<dbReference type="FunFam" id="1.10.10.10:FF:000001">
    <property type="entry name" value="LysR family transcriptional regulator"/>
    <property type="match status" value="1"/>
</dbReference>
<dbReference type="GO" id="GO:0003700">
    <property type="term" value="F:DNA-binding transcription factor activity"/>
    <property type="evidence" value="ECO:0007669"/>
    <property type="project" value="InterPro"/>
</dbReference>
<evidence type="ECO:0000256" key="4">
    <source>
        <dbReference type="ARBA" id="ARBA00023163"/>
    </source>
</evidence>
<comment type="caution">
    <text evidence="6">The sequence shown here is derived from an EMBL/GenBank/DDBJ whole genome shotgun (WGS) entry which is preliminary data.</text>
</comment>
<dbReference type="InterPro" id="IPR005119">
    <property type="entry name" value="LysR_subst-bd"/>
</dbReference>
<comment type="similarity">
    <text evidence="1">Belongs to the LysR transcriptional regulatory family.</text>
</comment>
<keyword evidence="2" id="KW-0805">Transcription regulation</keyword>
<evidence type="ECO:0000256" key="1">
    <source>
        <dbReference type="ARBA" id="ARBA00009437"/>
    </source>
</evidence>
<keyword evidence="7" id="KW-1185">Reference proteome</keyword>
<dbReference type="Pfam" id="PF03466">
    <property type="entry name" value="LysR_substrate"/>
    <property type="match status" value="1"/>
</dbReference>
<evidence type="ECO:0000256" key="2">
    <source>
        <dbReference type="ARBA" id="ARBA00023015"/>
    </source>
</evidence>
<keyword evidence="3" id="KW-0238">DNA-binding</keyword>
<gene>
    <name evidence="6" type="ORF">OC940_18850</name>
</gene>
<name>A0A9X3B3Y1_9PSED</name>
<feature type="domain" description="HTH lysR-type" evidence="5">
    <location>
        <begin position="9"/>
        <end position="66"/>
    </location>
</feature>
<evidence type="ECO:0000256" key="3">
    <source>
        <dbReference type="ARBA" id="ARBA00023125"/>
    </source>
</evidence>
<dbReference type="RefSeq" id="WP_217834305.1">
    <property type="nucleotide sequence ID" value="NZ_JAOSKY010000011.1"/>
</dbReference>